<organism evidence="2">
    <name type="scientific">Eutreptiella gymnastica</name>
    <dbReference type="NCBI Taxonomy" id="73025"/>
    <lineage>
        <taxon>Eukaryota</taxon>
        <taxon>Discoba</taxon>
        <taxon>Euglenozoa</taxon>
        <taxon>Euglenida</taxon>
        <taxon>Spirocuta</taxon>
        <taxon>Euglenophyceae</taxon>
        <taxon>Eutreptiales</taxon>
        <taxon>Eutreptiaceae</taxon>
        <taxon>Eutreptiella</taxon>
    </lineage>
</organism>
<sequence length="111" mass="12006">MNGRGAIPSDGGSTGAPTTLTPFLRRLRSLTDPQSLIDCPIPNPLSFDPPTHTDLHPFDLYIAKEAAGGIGDPEPIRRPFWIPEDEGMLRGWGPGGYTSTIRKPLRKDALG</sequence>
<evidence type="ECO:0000313" key="2">
    <source>
        <dbReference type="EMBL" id="CAD9018800.1"/>
    </source>
</evidence>
<feature type="region of interest" description="Disordered" evidence="1">
    <location>
        <begin position="1"/>
        <end position="20"/>
    </location>
</feature>
<name>A0A7S1IPC0_9EUGL</name>
<dbReference type="AlphaFoldDB" id="A0A7S1IPC0"/>
<gene>
    <name evidence="2" type="ORF">EGYM00392_LOCUS29913</name>
</gene>
<feature type="region of interest" description="Disordered" evidence="1">
    <location>
        <begin position="92"/>
        <end position="111"/>
    </location>
</feature>
<reference evidence="2" key="1">
    <citation type="submission" date="2021-01" db="EMBL/GenBank/DDBJ databases">
        <authorList>
            <person name="Corre E."/>
            <person name="Pelletier E."/>
            <person name="Niang G."/>
            <person name="Scheremetjew M."/>
            <person name="Finn R."/>
            <person name="Kale V."/>
            <person name="Holt S."/>
            <person name="Cochrane G."/>
            <person name="Meng A."/>
            <person name="Brown T."/>
            <person name="Cohen L."/>
        </authorList>
    </citation>
    <scope>NUCLEOTIDE SEQUENCE</scope>
    <source>
        <strain evidence="2">NIES-381</strain>
    </source>
</reference>
<dbReference type="EMBL" id="HBGA01080236">
    <property type="protein sequence ID" value="CAD9018800.1"/>
    <property type="molecule type" value="Transcribed_RNA"/>
</dbReference>
<proteinExistence type="predicted"/>
<protein>
    <submittedName>
        <fullName evidence="2">Uncharacterized protein</fullName>
    </submittedName>
</protein>
<accession>A0A7S1IPC0</accession>
<evidence type="ECO:0000256" key="1">
    <source>
        <dbReference type="SAM" id="MobiDB-lite"/>
    </source>
</evidence>